<dbReference type="EMBL" id="QTSX02000733">
    <property type="protein sequence ID" value="KAJ9086094.1"/>
    <property type="molecule type" value="Genomic_DNA"/>
</dbReference>
<reference evidence="1" key="1">
    <citation type="submission" date="2022-04" db="EMBL/GenBank/DDBJ databases">
        <title>Genome of the entomopathogenic fungus Entomophthora muscae.</title>
        <authorList>
            <person name="Elya C."/>
            <person name="Lovett B.R."/>
            <person name="Lee E."/>
            <person name="Macias A.M."/>
            <person name="Hajek A.E."/>
            <person name="De Bivort B.L."/>
            <person name="Kasson M.T."/>
            <person name="De Fine Licht H.H."/>
            <person name="Stajich J.E."/>
        </authorList>
    </citation>
    <scope>NUCLEOTIDE SEQUENCE</scope>
    <source>
        <strain evidence="1">Berkeley</strain>
    </source>
</reference>
<keyword evidence="2" id="KW-1185">Reference proteome</keyword>
<name>A0ACC2UGC9_9FUNG</name>
<gene>
    <name evidence="1" type="ORF">DSO57_1007756</name>
</gene>
<dbReference type="Proteomes" id="UP001165960">
    <property type="component" value="Unassembled WGS sequence"/>
</dbReference>
<evidence type="ECO:0000313" key="1">
    <source>
        <dbReference type="EMBL" id="KAJ9086094.1"/>
    </source>
</evidence>
<evidence type="ECO:0000313" key="2">
    <source>
        <dbReference type="Proteomes" id="UP001165960"/>
    </source>
</evidence>
<comment type="caution">
    <text evidence="1">The sequence shown here is derived from an EMBL/GenBank/DDBJ whole genome shotgun (WGS) entry which is preliminary data.</text>
</comment>
<sequence>MVAQSTLSLTLAGISAGCNLVVILSVALFVFRRQLLVERVSLRLQVGICFVDLIKNALFIRSTSGVEAGGCAAVGMVSMLLGHLYFLLNVMLAINAHWVLLRDHPPKRGWVLWFWVLPVLLAAFLNIPLLAWGVFGENTGGLCFVKVDNRLVEVVYVYGLTIIAYVYCLGVSILVLMKLRKDPNALLVLRLEIDPNDQRRKEHVFTNVVKLLPFSVSFPLVLCISVFLSNICLMIEYFKGSDNPALFTWGFFGYNTIGLFNLVAFFSDPMVRRAFIGPQPSRDAAKEYIIDFSKKEKNFLDSDSERNGTQVSEIIDWADKQFIRKFISST</sequence>
<protein>
    <submittedName>
        <fullName evidence="1">Uncharacterized protein</fullName>
    </submittedName>
</protein>
<proteinExistence type="predicted"/>
<organism evidence="1 2">
    <name type="scientific">Entomophthora muscae</name>
    <dbReference type="NCBI Taxonomy" id="34485"/>
    <lineage>
        <taxon>Eukaryota</taxon>
        <taxon>Fungi</taxon>
        <taxon>Fungi incertae sedis</taxon>
        <taxon>Zoopagomycota</taxon>
        <taxon>Entomophthoromycotina</taxon>
        <taxon>Entomophthoromycetes</taxon>
        <taxon>Entomophthorales</taxon>
        <taxon>Entomophthoraceae</taxon>
        <taxon>Entomophthora</taxon>
    </lineage>
</organism>
<accession>A0ACC2UGC9</accession>